<dbReference type="AlphaFoldDB" id="A0A8H6YKS5"/>
<feature type="domain" description="DUF6534" evidence="2">
    <location>
        <begin position="193"/>
        <end position="280"/>
    </location>
</feature>
<feature type="transmembrane region" description="Helical" evidence="1">
    <location>
        <begin position="147"/>
        <end position="170"/>
    </location>
</feature>
<protein>
    <submittedName>
        <fullName evidence="3">O-methylsterigmatocystin oxidoreductase</fullName>
    </submittedName>
</protein>
<dbReference type="PANTHER" id="PTHR40465:SF1">
    <property type="entry name" value="DUF6534 DOMAIN-CONTAINING PROTEIN"/>
    <property type="match status" value="1"/>
</dbReference>
<keyword evidence="1" id="KW-0472">Membrane</keyword>
<dbReference type="Pfam" id="PF20152">
    <property type="entry name" value="DUF6534"/>
    <property type="match status" value="1"/>
</dbReference>
<evidence type="ECO:0000259" key="2">
    <source>
        <dbReference type="Pfam" id="PF20152"/>
    </source>
</evidence>
<keyword evidence="4" id="KW-1185">Reference proteome</keyword>
<feature type="transmembrane region" description="Helical" evidence="1">
    <location>
        <begin position="182"/>
        <end position="208"/>
    </location>
</feature>
<organism evidence="3 4">
    <name type="scientific">Mycena venus</name>
    <dbReference type="NCBI Taxonomy" id="2733690"/>
    <lineage>
        <taxon>Eukaryota</taxon>
        <taxon>Fungi</taxon>
        <taxon>Dikarya</taxon>
        <taxon>Basidiomycota</taxon>
        <taxon>Agaricomycotina</taxon>
        <taxon>Agaricomycetes</taxon>
        <taxon>Agaricomycetidae</taxon>
        <taxon>Agaricales</taxon>
        <taxon>Marasmiineae</taxon>
        <taxon>Mycenaceae</taxon>
        <taxon>Mycena</taxon>
    </lineage>
</organism>
<feature type="transmembrane region" description="Helical" evidence="1">
    <location>
        <begin position="229"/>
        <end position="249"/>
    </location>
</feature>
<dbReference type="InterPro" id="IPR045339">
    <property type="entry name" value="DUF6534"/>
</dbReference>
<dbReference type="EMBL" id="JACAZI010000004">
    <property type="protein sequence ID" value="KAF7363018.1"/>
    <property type="molecule type" value="Genomic_DNA"/>
</dbReference>
<dbReference type="OrthoDB" id="3231781at2759"/>
<dbReference type="PANTHER" id="PTHR40465">
    <property type="entry name" value="CHROMOSOME 1, WHOLE GENOME SHOTGUN SEQUENCE"/>
    <property type="match status" value="1"/>
</dbReference>
<dbReference type="Proteomes" id="UP000620124">
    <property type="component" value="Unassembled WGS sequence"/>
</dbReference>
<reference evidence="3" key="1">
    <citation type="submission" date="2020-05" db="EMBL/GenBank/DDBJ databases">
        <title>Mycena genomes resolve the evolution of fungal bioluminescence.</title>
        <authorList>
            <person name="Tsai I.J."/>
        </authorList>
    </citation>
    <scope>NUCLEOTIDE SEQUENCE</scope>
    <source>
        <strain evidence="3">CCC161011</strain>
    </source>
</reference>
<accession>A0A8H6YKS5</accession>
<comment type="caution">
    <text evidence="3">The sequence shown here is derived from an EMBL/GenBank/DDBJ whole genome shotgun (WGS) entry which is preliminary data.</text>
</comment>
<feature type="transmembrane region" description="Helical" evidence="1">
    <location>
        <begin position="43"/>
        <end position="63"/>
    </location>
</feature>
<keyword evidence="1" id="KW-1133">Transmembrane helix</keyword>
<feature type="transmembrane region" description="Helical" evidence="1">
    <location>
        <begin position="108"/>
        <end position="126"/>
    </location>
</feature>
<feature type="transmembrane region" description="Helical" evidence="1">
    <location>
        <begin position="255"/>
        <end position="278"/>
    </location>
</feature>
<evidence type="ECO:0000256" key="1">
    <source>
        <dbReference type="SAM" id="Phobius"/>
    </source>
</evidence>
<gene>
    <name evidence="3" type="ORF">MVEN_00653600</name>
</gene>
<sequence length="341" mass="37957">MNLGFPLRYAPATIPMSRTTTIFADAEPSFSFNLFTTVGALEIGVLVALFHSGLLAAQVLIYFQRHKSDPWGLRCLVGVCGTLDFGHTIAICHTLYTVTIVQYGKPALLLVPPLSLDTTILMSAFIGPLEQGWFTYRLYRLTKKYTLPLFCLSLTIARFVGLVGLSSIALRAYPLPEYYQRASWIIEAVVIVSAVLDTTLVAALCYYLSSWRLDKSRVMYKIVNQIMTWTIETGALTIVGALGLLITFLTMKDNFIYIGFFLVQPKFFSNSLLLSINARDRFSETIRSSVPHSRPPASSMIGQLEMATFPPSPTTPEAVEFTRFRVEGSEFGHDGKMPMAI</sequence>
<proteinExistence type="predicted"/>
<name>A0A8H6YKS5_9AGAR</name>
<evidence type="ECO:0000313" key="4">
    <source>
        <dbReference type="Proteomes" id="UP000620124"/>
    </source>
</evidence>
<evidence type="ECO:0000313" key="3">
    <source>
        <dbReference type="EMBL" id="KAF7363018.1"/>
    </source>
</evidence>
<keyword evidence="1" id="KW-0812">Transmembrane</keyword>
<feature type="transmembrane region" description="Helical" evidence="1">
    <location>
        <begin position="75"/>
        <end position="96"/>
    </location>
</feature>